<dbReference type="SUPFAM" id="SSF53807">
    <property type="entry name" value="Helical backbone' metal receptor"/>
    <property type="match status" value="1"/>
</dbReference>
<dbReference type="Pfam" id="PF01497">
    <property type="entry name" value="Peripla_BP_2"/>
    <property type="match status" value="1"/>
</dbReference>
<name>A0ABT1Y7R4_9FIRM</name>
<evidence type="ECO:0000256" key="1">
    <source>
        <dbReference type="ARBA" id="ARBA00008814"/>
    </source>
</evidence>
<evidence type="ECO:0000256" key="2">
    <source>
        <dbReference type="SAM" id="SignalP"/>
    </source>
</evidence>
<dbReference type="PROSITE" id="PS51257">
    <property type="entry name" value="PROKAR_LIPOPROTEIN"/>
    <property type="match status" value="1"/>
</dbReference>
<dbReference type="Gene3D" id="3.40.50.1980">
    <property type="entry name" value="Nitrogenase molybdenum iron protein domain"/>
    <property type="match status" value="2"/>
</dbReference>
<sequence>MKRYKQILLVLMALALLITGCAQNNDNADQGTEPVGQADDQSEFKTVVDVLGREVEVKNEINSMVVTPVPYGSIIYAIDGTMEKIVAVNPDVKSEYEKSLLSTLAPEFADVSVDYVSTDFTVNVEALLNLKPDVVVLWHVQEDDIRKLEQVNIPAVALDQGGGSNLEKTRDNIEIIGKLLNKEQQAENLNQYNIDVEDYFTAKQDQIAENEKPKVLYIRDKNLAVAAGGSFNRQLIELTGGINVAAGVKGSWTGVSMEEVLNWNPEIIYLSNFDSFQPEDLYNNTIEGHDWSQIDAVKNKRVYKTPVGIIRWDAPCAETPLFMKWLGQIQQPELFNDYVLDEDIRNFYKEFLSYDLTEQELNKMLNR</sequence>
<evidence type="ECO:0000313" key="5">
    <source>
        <dbReference type="Proteomes" id="UP001524944"/>
    </source>
</evidence>
<dbReference type="Gene3D" id="1.20.58.2180">
    <property type="match status" value="1"/>
</dbReference>
<keyword evidence="2" id="KW-0732">Signal</keyword>
<feature type="domain" description="Fe/B12 periplasmic-binding" evidence="3">
    <location>
        <begin position="63"/>
        <end position="334"/>
    </location>
</feature>
<evidence type="ECO:0000313" key="4">
    <source>
        <dbReference type="EMBL" id="MCR6546927.1"/>
    </source>
</evidence>
<keyword evidence="5" id="KW-1185">Reference proteome</keyword>
<dbReference type="RefSeq" id="WP_257914142.1">
    <property type="nucleotide sequence ID" value="NZ_JANPWE010000014.1"/>
</dbReference>
<dbReference type="PANTHER" id="PTHR30535">
    <property type="entry name" value="VITAMIN B12-BINDING PROTEIN"/>
    <property type="match status" value="1"/>
</dbReference>
<dbReference type="InterPro" id="IPR050902">
    <property type="entry name" value="ABC_Transporter_SBP"/>
</dbReference>
<feature type="signal peptide" evidence="2">
    <location>
        <begin position="1"/>
        <end position="24"/>
    </location>
</feature>
<feature type="chain" id="PRO_5045602655" evidence="2">
    <location>
        <begin position="25"/>
        <end position="367"/>
    </location>
</feature>
<evidence type="ECO:0000259" key="3">
    <source>
        <dbReference type="PROSITE" id="PS50983"/>
    </source>
</evidence>
<comment type="caution">
    <text evidence="4">The sequence shown here is derived from an EMBL/GenBank/DDBJ whole genome shotgun (WGS) entry which is preliminary data.</text>
</comment>
<gene>
    <name evidence="4" type="ORF">NVS47_15650</name>
</gene>
<dbReference type="PANTHER" id="PTHR30535:SF34">
    <property type="entry name" value="MOLYBDATE-BINDING PROTEIN MOLA"/>
    <property type="match status" value="1"/>
</dbReference>
<dbReference type="EMBL" id="JANPWE010000014">
    <property type="protein sequence ID" value="MCR6546927.1"/>
    <property type="molecule type" value="Genomic_DNA"/>
</dbReference>
<dbReference type="Proteomes" id="UP001524944">
    <property type="component" value="Unassembled WGS sequence"/>
</dbReference>
<protein>
    <submittedName>
        <fullName evidence="4">ABC transporter substrate-binding protein</fullName>
    </submittedName>
</protein>
<comment type="similarity">
    <text evidence="1">Belongs to the bacterial solute-binding protein 8 family.</text>
</comment>
<proteinExistence type="inferred from homology"/>
<reference evidence="4 5" key="1">
    <citation type="submission" date="2022-08" db="EMBL/GenBank/DDBJ databases">
        <title>Proteogenomics of the novel Dehalobacterium formicoaceticum strain EZ94 highlights a key role of methyltransferases during anaerobic dichloromethane degradation.</title>
        <authorList>
            <person name="Wasmund K."/>
        </authorList>
    </citation>
    <scope>NUCLEOTIDE SEQUENCE [LARGE SCALE GENOMIC DNA]</scope>
    <source>
        <strain evidence="4 5">EZ94</strain>
    </source>
</reference>
<accession>A0ABT1Y7R4</accession>
<organism evidence="4 5">
    <name type="scientific">Dehalobacterium formicoaceticum</name>
    <dbReference type="NCBI Taxonomy" id="51515"/>
    <lineage>
        <taxon>Bacteria</taxon>
        <taxon>Bacillati</taxon>
        <taxon>Bacillota</taxon>
        <taxon>Clostridia</taxon>
        <taxon>Eubacteriales</taxon>
        <taxon>Peptococcaceae</taxon>
        <taxon>Dehalobacterium</taxon>
    </lineage>
</organism>
<dbReference type="InterPro" id="IPR002491">
    <property type="entry name" value="ABC_transptr_periplasmic_BD"/>
</dbReference>
<dbReference type="PROSITE" id="PS50983">
    <property type="entry name" value="FE_B12_PBP"/>
    <property type="match status" value="1"/>
</dbReference>